<dbReference type="GO" id="GO:0045893">
    <property type="term" value="P:positive regulation of DNA-templated transcription"/>
    <property type="evidence" value="ECO:0007669"/>
    <property type="project" value="TreeGrafter"/>
</dbReference>
<dbReference type="PRINTS" id="PR00031">
    <property type="entry name" value="HTHREPRESSR"/>
</dbReference>
<evidence type="ECO:0000313" key="14">
    <source>
        <dbReference type="EMBL" id="KAF8379943.1"/>
    </source>
</evidence>
<dbReference type="SMART" id="SM00389">
    <property type="entry name" value="HOX"/>
    <property type="match status" value="1"/>
</dbReference>
<dbReference type="OMA" id="SPENWGS"/>
<evidence type="ECO:0000256" key="5">
    <source>
        <dbReference type="ARBA" id="ARBA00023163"/>
    </source>
</evidence>
<evidence type="ECO:0000256" key="9">
    <source>
        <dbReference type="RuleBase" id="RU000682"/>
    </source>
</evidence>
<evidence type="ECO:0000256" key="2">
    <source>
        <dbReference type="ARBA" id="ARBA00023015"/>
    </source>
</evidence>
<dbReference type="PANTHER" id="PTHR24326:SF122">
    <property type="entry name" value="HOMEOBOX-LEUCINE ZIPPER PROTEIN HOX6"/>
    <property type="match status" value="1"/>
</dbReference>
<protein>
    <recommendedName>
        <fullName evidence="10">Homeobox-leucine zipper protein</fullName>
    </recommendedName>
    <alternativeName>
        <fullName evidence="10">HD-ZIP protein</fullName>
    </alternativeName>
    <alternativeName>
        <fullName evidence="10">Homeodomain transcription factor</fullName>
    </alternativeName>
</protein>
<evidence type="ECO:0000256" key="10">
    <source>
        <dbReference type="RuleBase" id="RU369038"/>
    </source>
</evidence>
<dbReference type="Proteomes" id="UP000655225">
    <property type="component" value="Unassembled WGS sequence"/>
</dbReference>
<dbReference type="PROSITE" id="PS00027">
    <property type="entry name" value="HOMEOBOX_1"/>
    <property type="match status" value="1"/>
</dbReference>
<dbReference type="PROSITE" id="PS50071">
    <property type="entry name" value="HOMEOBOX_2"/>
    <property type="match status" value="1"/>
</dbReference>
<comment type="function">
    <text evidence="10">Transcription factor.</text>
</comment>
<feature type="region of interest" description="Disordered" evidence="12">
    <location>
        <begin position="140"/>
        <end position="163"/>
    </location>
</feature>
<dbReference type="GO" id="GO:0000981">
    <property type="term" value="F:DNA-binding transcription factor activity, RNA polymerase II-specific"/>
    <property type="evidence" value="ECO:0007669"/>
    <property type="project" value="UniProtKB-UniRule"/>
</dbReference>
<evidence type="ECO:0000256" key="4">
    <source>
        <dbReference type="ARBA" id="ARBA00023155"/>
    </source>
</evidence>
<evidence type="ECO:0000256" key="1">
    <source>
        <dbReference type="ARBA" id="ARBA00004123"/>
    </source>
</evidence>
<feature type="coiled-coil region" evidence="11">
    <location>
        <begin position="111"/>
        <end position="138"/>
    </location>
</feature>
<comment type="similarity">
    <text evidence="7 10">Belongs to the HD-ZIP homeobox family. Class I subfamily.</text>
</comment>
<evidence type="ECO:0000256" key="12">
    <source>
        <dbReference type="SAM" id="MobiDB-lite"/>
    </source>
</evidence>
<dbReference type="Pfam" id="PF02183">
    <property type="entry name" value="HALZ"/>
    <property type="match status" value="1"/>
</dbReference>
<evidence type="ECO:0000256" key="3">
    <source>
        <dbReference type="ARBA" id="ARBA00023125"/>
    </source>
</evidence>
<evidence type="ECO:0000256" key="8">
    <source>
        <dbReference type="PROSITE-ProRule" id="PRU00108"/>
    </source>
</evidence>
<dbReference type="FunFam" id="1.10.10.60:FF:000293">
    <property type="entry name" value="Homeobox-leucine zipper protein ATHB-7"/>
    <property type="match status" value="1"/>
</dbReference>
<dbReference type="SUPFAM" id="SSF46689">
    <property type="entry name" value="Homeodomain-like"/>
    <property type="match status" value="1"/>
</dbReference>
<proteinExistence type="inferred from homology"/>
<dbReference type="GO" id="GO:0009725">
    <property type="term" value="P:response to hormone"/>
    <property type="evidence" value="ECO:0007669"/>
    <property type="project" value="UniProtKB-ARBA"/>
</dbReference>
<dbReference type="InterPro" id="IPR003106">
    <property type="entry name" value="Leu_zip_homeo"/>
</dbReference>
<keyword evidence="4 8" id="KW-0371">Homeobox</keyword>
<dbReference type="GO" id="GO:0033993">
    <property type="term" value="P:response to lipid"/>
    <property type="evidence" value="ECO:0007669"/>
    <property type="project" value="UniProtKB-ARBA"/>
</dbReference>
<comment type="subcellular location">
    <subcellularLocation>
        <location evidence="1 8 9">Nucleus</location>
    </subcellularLocation>
</comment>
<evidence type="ECO:0000256" key="11">
    <source>
        <dbReference type="SAM" id="Coils"/>
    </source>
</evidence>
<sequence>MLGRGEEYTTVSAKVESSVTDSTTIMTTRKKKRNKNTRRFSDEQIRSLEFMFESESKLEPQKKLQMARELGLQPRQVAIWFQNRRARWKSKQLERDYSILRTNFDTLASKFESMKKEKQSLLTQLQKLSDLLEKSQKESRCCGSGLAGNSTDGDSENGDTKCESDVKPRLLLEGSDHRVVVGSDDEKRKNPDYFGKEEEADLLHMAEPTDGSLTSPENWCSFDSDGLLDQSCSSSQWWDFLC</sequence>
<dbReference type="InterPro" id="IPR009057">
    <property type="entry name" value="Homeodomain-like_sf"/>
</dbReference>
<dbReference type="Pfam" id="PF00046">
    <property type="entry name" value="Homeodomain"/>
    <property type="match status" value="1"/>
</dbReference>
<dbReference type="GO" id="GO:0005634">
    <property type="term" value="C:nucleus"/>
    <property type="evidence" value="ECO:0007669"/>
    <property type="project" value="UniProtKB-SubCell"/>
</dbReference>
<accession>A0A834YD01</accession>
<comment type="caution">
    <text evidence="14">The sequence shown here is derived from an EMBL/GenBank/DDBJ whole genome shotgun (WGS) entry which is preliminary data.</text>
</comment>
<keyword evidence="6 8" id="KW-0539">Nucleus</keyword>
<organism evidence="14 15">
    <name type="scientific">Tetracentron sinense</name>
    <name type="common">Spur-leaf</name>
    <dbReference type="NCBI Taxonomy" id="13715"/>
    <lineage>
        <taxon>Eukaryota</taxon>
        <taxon>Viridiplantae</taxon>
        <taxon>Streptophyta</taxon>
        <taxon>Embryophyta</taxon>
        <taxon>Tracheophyta</taxon>
        <taxon>Spermatophyta</taxon>
        <taxon>Magnoliopsida</taxon>
        <taxon>Trochodendrales</taxon>
        <taxon>Trochodendraceae</taxon>
        <taxon>Tetracentron</taxon>
    </lineage>
</organism>
<keyword evidence="3 8" id="KW-0238">DNA-binding</keyword>
<dbReference type="AlphaFoldDB" id="A0A834YD01"/>
<dbReference type="GO" id="GO:0000976">
    <property type="term" value="F:transcription cis-regulatory region binding"/>
    <property type="evidence" value="ECO:0007669"/>
    <property type="project" value="UniProtKB-ARBA"/>
</dbReference>
<dbReference type="InterPro" id="IPR017970">
    <property type="entry name" value="Homeobox_CS"/>
</dbReference>
<dbReference type="CDD" id="cd00086">
    <property type="entry name" value="homeodomain"/>
    <property type="match status" value="1"/>
</dbReference>
<dbReference type="InterPro" id="IPR001356">
    <property type="entry name" value="HD"/>
</dbReference>
<keyword evidence="2 10" id="KW-0805">Transcription regulation</keyword>
<feature type="domain" description="Homeobox" evidence="13">
    <location>
        <begin position="31"/>
        <end position="91"/>
    </location>
</feature>
<dbReference type="OrthoDB" id="6159439at2759"/>
<reference evidence="14 15" key="1">
    <citation type="submission" date="2020-04" db="EMBL/GenBank/DDBJ databases">
        <title>Plant Genome Project.</title>
        <authorList>
            <person name="Zhang R.-G."/>
        </authorList>
    </citation>
    <scope>NUCLEOTIDE SEQUENCE [LARGE SCALE GENOMIC DNA]</scope>
    <source>
        <strain evidence="14">YNK0</strain>
        <tissue evidence="14">Leaf</tissue>
    </source>
</reference>
<evidence type="ECO:0000256" key="7">
    <source>
        <dbReference type="ARBA" id="ARBA00025748"/>
    </source>
</evidence>
<evidence type="ECO:0000313" key="15">
    <source>
        <dbReference type="Proteomes" id="UP000655225"/>
    </source>
</evidence>
<dbReference type="EMBL" id="JABCRI010000021">
    <property type="protein sequence ID" value="KAF8379943.1"/>
    <property type="molecule type" value="Genomic_DNA"/>
</dbReference>
<dbReference type="Gene3D" id="1.10.10.60">
    <property type="entry name" value="Homeodomain-like"/>
    <property type="match status" value="1"/>
</dbReference>
<evidence type="ECO:0000259" key="13">
    <source>
        <dbReference type="PROSITE" id="PS50071"/>
    </source>
</evidence>
<keyword evidence="15" id="KW-1185">Reference proteome</keyword>
<feature type="DNA-binding region" description="Homeobox" evidence="8">
    <location>
        <begin position="33"/>
        <end position="92"/>
    </location>
</feature>
<keyword evidence="5 10" id="KW-0804">Transcription</keyword>
<dbReference type="InterPro" id="IPR000047">
    <property type="entry name" value="HTH_motif"/>
</dbReference>
<dbReference type="InterPro" id="IPR045224">
    <property type="entry name" value="HDZip_class_I_plant"/>
</dbReference>
<gene>
    <name evidence="14" type="ORF">HHK36_027408</name>
</gene>
<dbReference type="PANTHER" id="PTHR24326">
    <property type="entry name" value="HOMEOBOX-LEUCINE ZIPPER PROTEIN"/>
    <property type="match status" value="1"/>
</dbReference>
<evidence type="ECO:0000256" key="6">
    <source>
        <dbReference type="ARBA" id="ARBA00023242"/>
    </source>
</evidence>
<dbReference type="GO" id="GO:0009414">
    <property type="term" value="P:response to water deprivation"/>
    <property type="evidence" value="ECO:0007669"/>
    <property type="project" value="UniProtKB-ARBA"/>
</dbReference>
<keyword evidence="11" id="KW-0175">Coiled coil</keyword>
<name>A0A834YD01_TETSI</name>